<sequence length="499" mass="57007">MEYTVIQLLWSSASVLFMYYLIDLLSIRKHTGHPLIGNSWKIAPRLKLNFDFFWDGTRLLQEGYQKARYKSGTFQLVRNQGNIVILPASLLEELSVLPSNVASPHGALEHDLLGSYTGLNLILESRIHHSIVQRKLTPRLSLLTPALEAELRFALQESFPKLQHDNWAEFQPYQIFGKISARLTALFRTIVILRILPQWVHPLVSVLLPSFWRGRHYLQQGKDVLEPKIRELIQEDHTSTPDSFDPETSNVLYWLTESAKGADRDPDTIAHIEVLLALASVHTTLLRMVNVLYDITASGHDLVEELRDEVQTVFNSEEAWANPGSYDRLYKLDSVLRESQRMSPPTTLGMKRLFKEDFTFSSGLHMSKGTYVCMPIFAIENDPANTSNPEQFDGLRNYRARCSVQVNKRGDASADGKEYLFSSPGKTVLNFGYGKSACPGRFFASLIIKMLFVKLLTEYDFQFLPGRGRPSNLMAHEFLFSWPWEKMVVRRRGKTVPVP</sequence>
<dbReference type="GO" id="GO:0005506">
    <property type="term" value="F:iron ion binding"/>
    <property type="evidence" value="ECO:0007669"/>
    <property type="project" value="InterPro"/>
</dbReference>
<evidence type="ECO:0000256" key="3">
    <source>
        <dbReference type="ARBA" id="ARBA00010617"/>
    </source>
</evidence>
<dbReference type="PANTHER" id="PTHR46206">
    <property type="entry name" value="CYTOCHROME P450"/>
    <property type="match status" value="1"/>
</dbReference>
<feature type="transmembrane region" description="Helical" evidence="9">
    <location>
        <begin position="6"/>
        <end position="22"/>
    </location>
</feature>
<keyword evidence="9" id="KW-1133">Transmembrane helix</keyword>
<evidence type="ECO:0000256" key="9">
    <source>
        <dbReference type="SAM" id="Phobius"/>
    </source>
</evidence>
<dbReference type="EMBL" id="JAQQWP010000003">
    <property type="protein sequence ID" value="KAK8123379.1"/>
    <property type="molecule type" value="Genomic_DNA"/>
</dbReference>
<dbReference type="SUPFAM" id="SSF48264">
    <property type="entry name" value="Cytochrome P450"/>
    <property type="match status" value="1"/>
</dbReference>
<evidence type="ECO:0000256" key="7">
    <source>
        <dbReference type="ARBA" id="ARBA00023033"/>
    </source>
</evidence>
<gene>
    <name evidence="10" type="ORF">PG999_003297</name>
</gene>
<evidence type="ECO:0000313" key="11">
    <source>
        <dbReference type="Proteomes" id="UP001392437"/>
    </source>
</evidence>
<keyword evidence="8" id="KW-0349">Heme</keyword>
<dbReference type="GO" id="GO:0020037">
    <property type="term" value="F:heme binding"/>
    <property type="evidence" value="ECO:0007669"/>
    <property type="project" value="InterPro"/>
</dbReference>
<protein>
    <recommendedName>
        <fullName evidence="12">Cytochrome P450</fullName>
    </recommendedName>
</protein>
<evidence type="ECO:0008006" key="12">
    <source>
        <dbReference type="Google" id="ProtNLM"/>
    </source>
</evidence>
<dbReference type="InterPro" id="IPR036396">
    <property type="entry name" value="Cyt_P450_sf"/>
</dbReference>
<evidence type="ECO:0000256" key="8">
    <source>
        <dbReference type="PIRSR" id="PIRSR602403-1"/>
    </source>
</evidence>
<proteinExistence type="inferred from homology"/>
<evidence type="ECO:0000256" key="4">
    <source>
        <dbReference type="ARBA" id="ARBA00022723"/>
    </source>
</evidence>
<comment type="similarity">
    <text evidence="3">Belongs to the cytochrome P450 family.</text>
</comment>
<keyword evidence="11" id="KW-1185">Reference proteome</keyword>
<dbReference type="GO" id="GO:0016020">
    <property type="term" value="C:membrane"/>
    <property type="evidence" value="ECO:0007669"/>
    <property type="project" value="UniProtKB-SubCell"/>
</dbReference>
<dbReference type="Proteomes" id="UP001392437">
    <property type="component" value="Unassembled WGS sequence"/>
</dbReference>
<dbReference type="Gene3D" id="1.10.630.10">
    <property type="entry name" value="Cytochrome P450"/>
    <property type="match status" value="1"/>
</dbReference>
<keyword evidence="9" id="KW-0472">Membrane</keyword>
<organism evidence="10 11">
    <name type="scientific">Apiospora kogelbergensis</name>
    <dbReference type="NCBI Taxonomy" id="1337665"/>
    <lineage>
        <taxon>Eukaryota</taxon>
        <taxon>Fungi</taxon>
        <taxon>Dikarya</taxon>
        <taxon>Ascomycota</taxon>
        <taxon>Pezizomycotina</taxon>
        <taxon>Sordariomycetes</taxon>
        <taxon>Xylariomycetidae</taxon>
        <taxon>Amphisphaeriales</taxon>
        <taxon>Apiosporaceae</taxon>
        <taxon>Apiospora</taxon>
    </lineage>
</organism>
<comment type="cofactor">
    <cofactor evidence="1 8">
        <name>heme</name>
        <dbReference type="ChEBI" id="CHEBI:30413"/>
    </cofactor>
</comment>
<dbReference type="Pfam" id="PF00067">
    <property type="entry name" value="p450"/>
    <property type="match status" value="1"/>
</dbReference>
<dbReference type="GO" id="GO:0016705">
    <property type="term" value="F:oxidoreductase activity, acting on paired donors, with incorporation or reduction of molecular oxygen"/>
    <property type="evidence" value="ECO:0007669"/>
    <property type="project" value="InterPro"/>
</dbReference>
<accession>A0AAW0R347</accession>
<feature type="binding site" description="axial binding residue" evidence="8">
    <location>
        <position position="438"/>
    </location>
    <ligand>
        <name>heme</name>
        <dbReference type="ChEBI" id="CHEBI:30413"/>
    </ligand>
    <ligandPart>
        <name>Fe</name>
        <dbReference type="ChEBI" id="CHEBI:18248"/>
    </ligandPart>
</feature>
<dbReference type="InterPro" id="IPR001128">
    <property type="entry name" value="Cyt_P450"/>
</dbReference>
<dbReference type="PANTHER" id="PTHR46206:SF6">
    <property type="entry name" value="CYTOCHROME P450 MONOOXYGENASE AN1598-RELATED"/>
    <property type="match status" value="1"/>
</dbReference>
<comment type="caution">
    <text evidence="10">The sequence shown here is derived from an EMBL/GenBank/DDBJ whole genome shotgun (WGS) entry which is preliminary data.</text>
</comment>
<evidence type="ECO:0000256" key="5">
    <source>
        <dbReference type="ARBA" id="ARBA00023002"/>
    </source>
</evidence>
<evidence type="ECO:0000256" key="6">
    <source>
        <dbReference type="ARBA" id="ARBA00023004"/>
    </source>
</evidence>
<comment type="subcellular location">
    <subcellularLocation>
        <location evidence="2">Membrane</location>
        <topology evidence="2">Single-pass membrane protein</topology>
    </subcellularLocation>
</comment>
<dbReference type="CDD" id="cd11041">
    <property type="entry name" value="CYP503A1-like"/>
    <property type="match status" value="1"/>
</dbReference>
<keyword evidence="4 8" id="KW-0479">Metal-binding</keyword>
<name>A0AAW0R347_9PEZI</name>
<keyword evidence="6 8" id="KW-0408">Iron</keyword>
<dbReference type="AlphaFoldDB" id="A0AAW0R347"/>
<keyword evidence="7" id="KW-0503">Monooxygenase</keyword>
<keyword evidence="9" id="KW-0812">Transmembrane</keyword>
<evidence type="ECO:0000256" key="1">
    <source>
        <dbReference type="ARBA" id="ARBA00001971"/>
    </source>
</evidence>
<dbReference type="GO" id="GO:0004497">
    <property type="term" value="F:monooxygenase activity"/>
    <property type="evidence" value="ECO:0007669"/>
    <property type="project" value="UniProtKB-KW"/>
</dbReference>
<evidence type="ECO:0000313" key="10">
    <source>
        <dbReference type="EMBL" id="KAK8123379.1"/>
    </source>
</evidence>
<dbReference type="InterPro" id="IPR002403">
    <property type="entry name" value="Cyt_P450_E_grp-IV"/>
</dbReference>
<evidence type="ECO:0000256" key="2">
    <source>
        <dbReference type="ARBA" id="ARBA00004167"/>
    </source>
</evidence>
<reference evidence="10 11" key="1">
    <citation type="submission" date="2023-01" db="EMBL/GenBank/DDBJ databases">
        <title>Analysis of 21 Apiospora genomes using comparative genomics revels a genus with tremendous synthesis potential of carbohydrate active enzymes and secondary metabolites.</title>
        <authorList>
            <person name="Sorensen T."/>
        </authorList>
    </citation>
    <scope>NUCLEOTIDE SEQUENCE [LARGE SCALE GENOMIC DNA]</scope>
    <source>
        <strain evidence="10 11">CBS 117206</strain>
    </source>
</reference>
<keyword evidence="5" id="KW-0560">Oxidoreductase</keyword>
<dbReference type="PRINTS" id="PR00465">
    <property type="entry name" value="EP450IV"/>
</dbReference>